<dbReference type="AlphaFoldDB" id="K2SMC0"/>
<organism evidence="2 3">
    <name type="scientific">Macrophomina phaseolina (strain MS6)</name>
    <name type="common">Charcoal rot fungus</name>
    <dbReference type="NCBI Taxonomy" id="1126212"/>
    <lineage>
        <taxon>Eukaryota</taxon>
        <taxon>Fungi</taxon>
        <taxon>Dikarya</taxon>
        <taxon>Ascomycota</taxon>
        <taxon>Pezizomycotina</taxon>
        <taxon>Dothideomycetes</taxon>
        <taxon>Dothideomycetes incertae sedis</taxon>
        <taxon>Botryosphaeriales</taxon>
        <taxon>Botryosphaeriaceae</taxon>
        <taxon>Macrophomina</taxon>
    </lineage>
</organism>
<evidence type="ECO:0000313" key="2">
    <source>
        <dbReference type="EMBL" id="EKG17910.1"/>
    </source>
</evidence>
<dbReference type="InParanoid" id="K2SMC0"/>
<evidence type="ECO:0000313" key="3">
    <source>
        <dbReference type="Proteomes" id="UP000007129"/>
    </source>
</evidence>
<proteinExistence type="predicted"/>
<dbReference type="HOGENOM" id="CLU_2794425_0_0_1"/>
<dbReference type="VEuPathDB" id="FungiDB:MPH_04859"/>
<accession>K2SMC0</accession>
<comment type="caution">
    <text evidence="2">The sequence shown here is derived from an EMBL/GenBank/DDBJ whole genome shotgun (WGS) entry which is preliminary data.</text>
</comment>
<protein>
    <submittedName>
        <fullName evidence="2">Uncharacterized protein</fullName>
    </submittedName>
</protein>
<feature type="region of interest" description="Disordered" evidence="1">
    <location>
        <begin position="1"/>
        <end position="20"/>
    </location>
</feature>
<reference evidence="2 3" key="1">
    <citation type="journal article" date="2012" name="BMC Genomics">
        <title>Tools to kill: Genome of one of the most destructive plant pathogenic fungi Macrophomina phaseolina.</title>
        <authorList>
            <person name="Islam M.S."/>
            <person name="Haque M.S."/>
            <person name="Islam M.M."/>
            <person name="Emdad E.M."/>
            <person name="Halim A."/>
            <person name="Hossen Q.M.M."/>
            <person name="Hossain M.Z."/>
            <person name="Ahmed B."/>
            <person name="Rahim S."/>
            <person name="Rahman M.S."/>
            <person name="Alam M.M."/>
            <person name="Hou S."/>
            <person name="Wan X."/>
            <person name="Saito J.A."/>
            <person name="Alam M."/>
        </authorList>
    </citation>
    <scope>NUCLEOTIDE SEQUENCE [LARGE SCALE GENOMIC DNA]</scope>
    <source>
        <strain evidence="2 3">MS6</strain>
    </source>
</reference>
<dbReference type="EMBL" id="AHHD01000221">
    <property type="protein sequence ID" value="EKG17910.1"/>
    <property type="molecule type" value="Genomic_DNA"/>
</dbReference>
<name>K2SMC0_MACPH</name>
<sequence>MYQSGRKLQGYPNAQKEREEKGGYARIYCWTFRSHITGLTNKQRAVFQADTSVKTETAPQRCDEHPKE</sequence>
<dbReference type="Proteomes" id="UP000007129">
    <property type="component" value="Unassembled WGS sequence"/>
</dbReference>
<evidence type="ECO:0000256" key="1">
    <source>
        <dbReference type="SAM" id="MobiDB-lite"/>
    </source>
</evidence>
<gene>
    <name evidence="2" type="ORF">MPH_04859</name>
</gene>